<keyword evidence="6" id="KW-1185">Reference proteome</keyword>
<dbReference type="SUPFAM" id="SSF46785">
    <property type="entry name" value="Winged helix' DNA-binding domain"/>
    <property type="match status" value="1"/>
</dbReference>
<dbReference type="InterPro" id="IPR008920">
    <property type="entry name" value="TF_FadR/GntR_C"/>
</dbReference>
<accession>A0A5K7ZBI6</accession>
<keyword evidence="3" id="KW-0804">Transcription</keyword>
<dbReference type="Pfam" id="PF07729">
    <property type="entry name" value="FCD"/>
    <property type="match status" value="1"/>
</dbReference>
<organism evidence="5 6">
    <name type="scientific">Desulfosarcina widdelii</name>
    <dbReference type="NCBI Taxonomy" id="947919"/>
    <lineage>
        <taxon>Bacteria</taxon>
        <taxon>Pseudomonadati</taxon>
        <taxon>Thermodesulfobacteriota</taxon>
        <taxon>Desulfobacteria</taxon>
        <taxon>Desulfobacterales</taxon>
        <taxon>Desulfosarcinaceae</taxon>
        <taxon>Desulfosarcina</taxon>
    </lineage>
</organism>
<dbReference type="Proteomes" id="UP000427769">
    <property type="component" value="Chromosome"/>
</dbReference>
<protein>
    <submittedName>
        <fullName evidence="5">GntR family transcriptional regulator</fullName>
    </submittedName>
</protein>
<reference evidence="5 6" key="1">
    <citation type="submission" date="2019-11" db="EMBL/GenBank/DDBJ databases">
        <title>Comparative genomics of hydrocarbon-degrading Desulfosarcina strains.</title>
        <authorList>
            <person name="Watanabe M."/>
            <person name="Kojima H."/>
            <person name="Fukui M."/>
        </authorList>
    </citation>
    <scope>NUCLEOTIDE SEQUENCE [LARGE SCALE GENOMIC DNA]</scope>
    <source>
        <strain evidence="5 6">PP31</strain>
    </source>
</reference>
<dbReference type="OrthoDB" id="5365904at2"/>
<dbReference type="SMART" id="SM00345">
    <property type="entry name" value="HTH_GNTR"/>
    <property type="match status" value="1"/>
</dbReference>
<dbReference type="GO" id="GO:0003677">
    <property type="term" value="F:DNA binding"/>
    <property type="evidence" value="ECO:0007669"/>
    <property type="project" value="UniProtKB-KW"/>
</dbReference>
<gene>
    <name evidence="5" type="ORF">DSCW_66330</name>
</gene>
<evidence type="ECO:0000313" key="5">
    <source>
        <dbReference type="EMBL" id="BBO79216.1"/>
    </source>
</evidence>
<evidence type="ECO:0000256" key="3">
    <source>
        <dbReference type="ARBA" id="ARBA00023163"/>
    </source>
</evidence>
<keyword evidence="2" id="KW-0238">DNA-binding</keyword>
<name>A0A5K7ZBI6_9BACT</name>
<dbReference type="GO" id="GO:0003700">
    <property type="term" value="F:DNA-binding transcription factor activity"/>
    <property type="evidence" value="ECO:0007669"/>
    <property type="project" value="InterPro"/>
</dbReference>
<dbReference type="InterPro" id="IPR011711">
    <property type="entry name" value="GntR_C"/>
</dbReference>
<evidence type="ECO:0000256" key="2">
    <source>
        <dbReference type="ARBA" id="ARBA00023125"/>
    </source>
</evidence>
<dbReference type="InterPro" id="IPR036390">
    <property type="entry name" value="WH_DNA-bd_sf"/>
</dbReference>
<dbReference type="SUPFAM" id="SSF48008">
    <property type="entry name" value="GntR ligand-binding domain-like"/>
    <property type="match status" value="1"/>
</dbReference>
<dbReference type="AlphaFoldDB" id="A0A5K7ZBI6"/>
<sequence length="221" mass="25832">MNIDIYMQLHHRILFIEYEPGRILKEQALADEFGVSRTPLRTVLFRLEWEHLVKILPRTGIQVTELELNRIMNVYQARLELEEVVGRLAAERFSPSHFNKLDAIRQACDRLPHEKDTQALADIDFSIKALFLEAAGNPFLKETSDRLYALTFRLWYYNMLKMNAEDWNIEVAAVKKELVETSALLVENNPREIGLARKRYLLDHLERIRSKFLGLSVSSFS</sequence>
<evidence type="ECO:0000256" key="1">
    <source>
        <dbReference type="ARBA" id="ARBA00023015"/>
    </source>
</evidence>
<dbReference type="PANTHER" id="PTHR43537">
    <property type="entry name" value="TRANSCRIPTIONAL REGULATOR, GNTR FAMILY"/>
    <property type="match status" value="1"/>
</dbReference>
<dbReference type="RefSeq" id="WP_155307771.1">
    <property type="nucleotide sequence ID" value="NZ_AP021875.1"/>
</dbReference>
<dbReference type="PANTHER" id="PTHR43537:SF45">
    <property type="entry name" value="GNTR FAMILY REGULATORY PROTEIN"/>
    <property type="match status" value="1"/>
</dbReference>
<proteinExistence type="predicted"/>
<keyword evidence="1" id="KW-0805">Transcription regulation</keyword>
<dbReference type="PROSITE" id="PS50949">
    <property type="entry name" value="HTH_GNTR"/>
    <property type="match status" value="1"/>
</dbReference>
<dbReference type="Gene3D" id="1.10.10.10">
    <property type="entry name" value="Winged helix-like DNA-binding domain superfamily/Winged helix DNA-binding domain"/>
    <property type="match status" value="1"/>
</dbReference>
<evidence type="ECO:0000313" key="6">
    <source>
        <dbReference type="Proteomes" id="UP000427769"/>
    </source>
</evidence>
<dbReference type="InterPro" id="IPR036388">
    <property type="entry name" value="WH-like_DNA-bd_sf"/>
</dbReference>
<dbReference type="InterPro" id="IPR000524">
    <property type="entry name" value="Tscrpt_reg_HTH_GntR"/>
</dbReference>
<dbReference type="EMBL" id="AP021875">
    <property type="protein sequence ID" value="BBO79216.1"/>
    <property type="molecule type" value="Genomic_DNA"/>
</dbReference>
<dbReference type="Pfam" id="PF00392">
    <property type="entry name" value="GntR"/>
    <property type="match status" value="1"/>
</dbReference>
<dbReference type="KEGG" id="dwd:DSCW_66330"/>
<feature type="domain" description="HTH gntR-type" evidence="4">
    <location>
        <begin position="1"/>
        <end position="66"/>
    </location>
</feature>
<evidence type="ECO:0000259" key="4">
    <source>
        <dbReference type="PROSITE" id="PS50949"/>
    </source>
</evidence>
<dbReference type="Gene3D" id="1.20.120.530">
    <property type="entry name" value="GntR ligand-binding domain-like"/>
    <property type="match status" value="1"/>
</dbReference>